<organism evidence="4 5">
    <name type="scientific">Natrinema halophilum</name>
    <dbReference type="NCBI Taxonomy" id="1699371"/>
    <lineage>
        <taxon>Archaea</taxon>
        <taxon>Methanobacteriati</taxon>
        <taxon>Methanobacteriota</taxon>
        <taxon>Stenosarchaea group</taxon>
        <taxon>Halobacteria</taxon>
        <taxon>Halobacteriales</taxon>
        <taxon>Natrialbaceae</taxon>
        <taxon>Natrinema</taxon>
    </lineage>
</organism>
<dbReference type="InterPro" id="IPR001753">
    <property type="entry name" value="Enoyl-CoA_hydra/iso"/>
</dbReference>
<dbReference type="AlphaFoldDB" id="A0A7D5GFK8"/>
<dbReference type="EMBL" id="CP058601">
    <property type="protein sequence ID" value="QLG47707.1"/>
    <property type="molecule type" value="Genomic_DNA"/>
</dbReference>
<dbReference type="GeneID" id="56032028"/>
<proteinExistence type="predicted"/>
<dbReference type="InterPro" id="IPR029045">
    <property type="entry name" value="ClpP/crotonase-like_dom_sf"/>
</dbReference>
<evidence type="ECO:0000256" key="3">
    <source>
        <dbReference type="ARBA" id="ARBA00023098"/>
    </source>
</evidence>
<dbReference type="InterPro" id="IPR052377">
    <property type="entry name" value="Mitochondrial_ECH-domain"/>
</dbReference>
<dbReference type="SUPFAM" id="SSF52096">
    <property type="entry name" value="ClpP/crotonase"/>
    <property type="match status" value="1"/>
</dbReference>
<keyword evidence="1" id="KW-0276">Fatty acid metabolism</keyword>
<dbReference type="GO" id="GO:0016836">
    <property type="term" value="F:hydro-lyase activity"/>
    <property type="evidence" value="ECO:0007669"/>
    <property type="project" value="TreeGrafter"/>
</dbReference>
<protein>
    <submittedName>
        <fullName evidence="4">Enoyl-CoA hydratase/isomerase family protein</fullName>
    </submittedName>
</protein>
<keyword evidence="5" id="KW-1185">Reference proteome</keyword>
<name>A0A7D5GFK8_9EURY</name>
<evidence type="ECO:0000313" key="5">
    <source>
        <dbReference type="Proteomes" id="UP000509241"/>
    </source>
</evidence>
<dbReference type="RefSeq" id="WP_179259449.1">
    <property type="nucleotide sequence ID" value="NZ_CP058601.1"/>
</dbReference>
<dbReference type="Proteomes" id="UP000509241">
    <property type="component" value="Chromosome"/>
</dbReference>
<keyword evidence="2" id="KW-0809">Transit peptide</keyword>
<dbReference type="KEGG" id="haly:HYG82_02015"/>
<reference evidence="4 5" key="1">
    <citation type="submission" date="2020-07" db="EMBL/GenBank/DDBJ databases">
        <authorList>
            <person name="Cui H."/>
        </authorList>
    </citation>
    <scope>NUCLEOTIDE SEQUENCE [LARGE SCALE GENOMIC DNA]</scope>
    <source>
        <strain evidence="4 5">YPL8</strain>
    </source>
</reference>
<evidence type="ECO:0000256" key="1">
    <source>
        <dbReference type="ARBA" id="ARBA00022832"/>
    </source>
</evidence>
<evidence type="ECO:0000313" key="4">
    <source>
        <dbReference type="EMBL" id="QLG47707.1"/>
    </source>
</evidence>
<accession>A0A7D5GFK8</accession>
<sequence>MASDPSDTERWENVEIGRDGHVGRITLSRPEAMNTFSTGLARDLDAALHTLDEESDVRAIVVDGSGETFSAGIDLSEHDDHEGTNEYEEWVTRMEEPFHTVTEMRTPVVAAAHGHAAANGIGLVAACDLAVAAENTQFGATAPKVGLFCMGPAVPLMKALTRKRCLELILTGELIDAETALEWGLINRVVPEGDHLEAAMGLAETMAAKSPMAVQMGKQAFYEMVELDYDEALDYSNEQFAALCTTDDANAGIEAFLDGTPLSAEEWPES</sequence>
<keyword evidence="3" id="KW-0443">Lipid metabolism</keyword>
<dbReference type="Gene3D" id="3.90.226.10">
    <property type="entry name" value="2-enoyl-CoA Hydratase, Chain A, domain 1"/>
    <property type="match status" value="1"/>
</dbReference>
<dbReference type="GO" id="GO:0006631">
    <property type="term" value="P:fatty acid metabolic process"/>
    <property type="evidence" value="ECO:0007669"/>
    <property type="project" value="UniProtKB-KW"/>
</dbReference>
<dbReference type="PANTHER" id="PTHR43602">
    <property type="match status" value="1"/>
</dbReference>
<dbReference type="PANTHER" id="PTHR43602:SF1">
    <property type="entry name" value="ENOYL-COA HYDRATASE DOMAIN-CONTAINING PROTEIN 3, MITOCHONDRIAL"/>
    <property type="match status" value="1"/>
</dbReference>
<dbReference type="OrthoDB" id="27846at2157"/>
<gene>
    <name evidence="4" type="ORF">HYG82_02015</name>
</gene>
<evidence type="ECO:0000256" key="2">
    <source>
        <dbReference type="ARBA" id="ARBA00022946"/>
    </source>
</evidence>
<dbReference type="CDD" id="cd06558">
    <property type="entry name" value="crotonase-like"/>
    <property type="match status" value="1"/>
</dbReference>
<dbReference type="Pfam" id="PF00378">
    <property type="entry name" value="ECH_1"/>
    <property type="match status" value="1"/>
</dbReference>